<feature type="signal peptide" evidence="1">
    <location>
        <begin position="1"/>
        <end position="19"/>
    </location>
</feature>
<evidence type="ECO:0000313" key="3">
    <source>
        <dbReference type="Proteomes" id="UP001210231"/>
    </source>
</evidence>
<accession>A0ABT4UEV1</accession>
<feature type="chain" id="PRO_5047530616" evidence="1">
    <location>
        <begin position="20"/>
        <end position="284"/>
    </location>
</feature>
<dbReference type="GO" id="GO:0005524">
    <property type="term" value="F:ATP binding"/>
    <property type="evidence" value="ECO:0007669"/>
    <property type="project" value="UniProtKB-KW"/>
</dbReference>
<dbReference type="InterPro" id="IPR011042">
    <property type="entry name" value="6-blade_b-propeller_TolB-like"/>
</dbReference>
<keyword evidence="2" id="KW-0547">Nucleotide-binding</keyword>
<dbReference type="Gene3D" id="2.120.10.30">
    <property type="entry name" value="TolB, C-terminal domain"/>
    <property type="match status" value="1"/>
</dbReference>
<evidence type="ECO:0000313" key="2">
    <source>
        <dbReference type="EMBL" id="MDA3613353.1"/>
    </source>
</evidence>
<dbReference type="EMBL" id="JAQGEF010000001">
    <property type="protein sequence ID" value="MDA3613353.1"/>
    <property type="molecule type" value="Genomic_DNA"/>
</dbReference>
<keyword evidence="3" id="KW-1185">Reference proteome</keyword>
<evidence type="ECO:0000256" key="1">
    <source>
        <dbReference type="SAM" id="SignalP"/>
    </source>
</evidence>
<dbReference type="SUPFAM" id="SSF63829">
    <property type="entry name" value="Calcium-dependent phosphotriesterase"/>
    <property type="match status" value="1"/>
</dbReference>
<protein>
    <submittedName>
        <fullName evidence="2">ATP-binding protein</fullName>
    </submittedName>
</protein>
<dbReference type="RefSeq" id="WP_407029685.1">
    <property type="nucleotide sequence ID" value="NZ_JAQGEF010000001.1"/>
</dbReference>
<keyword evidence="2" id="KW-0067">ATP-binding</keyword>
<name>A0ABT4UEV1_9BACT</name>
<dbReference type="Proteomes" id="UP001210231">
    <property type="component" value="Unassembled WGS sequence"/>
</dbReference>
<gene>
    <name evidence="2" type="ORF">O3P16_00925</name>
</gene>
<comment type="caution">
    <text evidence="2">The sequence shown here is derived from an EMBL/GenBank/DDBJ whole genome shotgun (WGS) entry which is preliminary data.</text>
</comment>
<keyword evidence="1" id="KW-0732">Signal</keyword>
<proteinExistence type="predicted"/>
<sequence>MKRIYFLLVLLFAGLNVDAQDFYLEKLWETDTIVKTPESVLIDNKRNIAFVSLIDGMSWDKDGKGGVAKMSLDGTELNQEWITGLNAPKGMGISGNRLFVADFDEVVVINIKKGEIEKKIKVEGAVGLNDLTIDDKGIIYVSDSQEGKIYKVEKDVPALYLDNTPKVNGLKFHNKHLYAAIGKRFVKIDINKKITDVAELPEIGDGIEPIGPFGDFILTSWIGQVYIITTGGKVETLLNTVSMKKNAADIGWNPQKFELYVPTFYGKTIAAYQLKNRKAEQKEK</sequence>
<organism evidence="2 3">
    <name type="scientific">Polluticaenibacter yanchengensis</name>
    <dbReference type="NCBI Taxonomy" id="3014562"/>
    <lineage>
        <taxon>Bacteria</taxon>
        <taxon>Pseudomonadati</taxon>
        <taxon>Bacteroidota</taxon>
        <taxon>Chitinophagia</taxon>
        <taxon>Chitinophagales</taxon>
        <taxon>Chitinophagaceae</taxon>
        <taxon>Polluticaenibacter</taxon>
    </lineage>
</organism>
<reference evidence="2 3" key="1">
    <citation type="submission" date="2022-12" db="EMBL/GenBank/DDBJ databases">
        <title>Chitinophagaceae gen. sp. nov., a new member of the family Chitinophagaceae, isolated from soil in a chemical factory.</title>
        <authorList>
            <person name="Ke Z."/>
        </authorList>
    </citation>
    <scope>NUCLEOTIDE SEQUENCE [LARGE SCALE GENOMIC DNA]</scope>
    <source>
        <strain evidence="2 3">LY-5</strain>
    </source>
</reference>